<evidence type="ECO:0000256" key="4">
    <source>
        <dbReference type="ARBA" id="ARBA00008802"/>
    </source>
</evidence>
<dbReference type="InterPro" id="IPR013698">
    <property type="entry name" value="Squalene_epoxidase"/>
</dbReference>
<comment type="caution">
    <text evidence="14">The sequence shown here is derived from an EMBL/GenBank/DDBJ whole genome shotgun (WGS) entry which is preliminary data.</text>
</comment>
<keyword evidence="8 12" id="KW-0274">FAD</keyword>
<dbReference type="GO" id="GO:0016126">
    <property type="term" value="P:sterol biosynthetic process"/>
    <property type="evidence" value="ECO:0007669"/>
    <property type="project" value="UniProtKB-UniRule"/>
</dbReference>
<dbReference type="PANTHER" id="PTHR10835:SF0">
    <property type="entry name" value="SQUALENE MONOOXYGENASE"/>
    <property type="match status" value="1"/>
</dbReference>
<dbReference type="FunFam" id="3.50.50.60:FF:000074">
    <property type="entry name" value="Squalene monooxygenase 2"/>
    <property type="match status" value="1"/>
</dbReference>
<dbReference type="Proteomes" id="UP000652761">
    <property type="component" value="Unassembled WGS sequence"/>
</dbReference>
<comment type="similarity">
    <text evidence="4 12">Belongs to the squalene monooxygenase family.</text>
</comment>
<gene>
    <name evidence="14" type="ORF">Taro_011914</name>
</gene>
<evidence type="ECO:0000256" key="7">
    <source>
        <dbReference type="ARBA" id="ARBA00022692"/>
    </source>
</evidence>
<sequence>MMLLRYLFGVAVASLLGFLLLFGLQGRRRGRKPRAPAKAASPRAEECGSPMAGDGPADIIVVGAGVAGSALAYALGKDGRRILVIERDLSEPDRIVGELLQPGGYLKLIELGLKDCVEEIDAQRVFGYALFKDGRNTKLSYPLENFDSDVAGRSFHNGRFIQRMREKAASIPNVRLEQGTVTSLIEENGTIRGVSYKTKSGEELKAYAPLTVVCDGCFSNLRRSLCSPKVDIPSCFVGLVLENCQLPYPNHGHVILADPSPILFYPISSTEVRCLVDVPGQKVPSIANGEMANYLKTVVAPQLPEELKDSFISAIDKGIRTMPNRSMPAAPRPTPGALLMGDAFNMRHPLTGGGMTVALSDIVVLRNLLKPLHDLHDAPVLCRYLESFYTLRKPVASTINTLAGALYKVFSASPDQAMNEMRQACFDYLSLGGLFSTGPVSLLSGLNPRPLSLVVHFFAVAIYGVGRLLIPFPSPKRMWIGARLISVSG</sequence>
<feature type="domain" description="Squalene epoxidase" evidence="13">
    <location>
        <begin position="208"/>
        <end position="479"/>
    </location>
</feature>
<dbReference type="EMBL" id="NMUH01000457">
    <property type="protein sequence ID" value="MQL79476.1"/>
    <property type="molecule type" value="Genomic_DNA"/>
</dbReference>
<keyword evidence="9 12" id="KW-1133">Transmembrane helix</keyword>
<dbReference type="OrthoDB" id="1678617at2759"/>
<dbReference type="PRINTS" id="PR00420">
    <property type="entry name" value="RNGMNOXGNASE"/>
</dbReference>
<dbReference type="AlphaFoldDB" id="A0A843UBF1"/>
<dbReference type="Pfam" id="PF13450">
    <property type="entry name" value="NAD_binding_8"/>
    <property type="match status" value="1"/>
</dbReference>
<evidence type="ECO:0000256" key="8">
    <source>
        <dbReference type="ARBA" id="ARBA00022827"/>
    </source>
</evidence>
<evidence type="ECO:0000256" key="2">
    <source>
        <dbReference type="ARBA" id="ARBA00004141"/>
    </source>
</evidence>
<evidence type="ECO:0000256" key="12">
    <source>
        <dbReference type="RuleBase" id="RU367121"/>
    </source>
</evidence>
<dbReference type="PANTHER" id="PTHR10835">
    <property type="entry name" value="SQUALENE MONOOXYGENASE"/>
    <property type="match status" value="1"/>
</dbReference>
<proteinExistence type="inferred from homology"/>
<dbReference type="GO" id="GO:0009725">
    <property type="term" value="P:response to hormone"/>
    <property type="evidence" value="ECO:0007669"/>
    <property type="project" value="UniProtKB-ARBA"/>
</dbReference>
<dbReference type="InterPro" id="IPR036188">
    <property type="entry name" value="FAD/NAD-bd_sf"/>
</dbReference>
<comment type="pathway">
    <text evidence="3">Terpene metabolism; lanosterol biosynthesis; lanosterol from farnesyl diphosphate: step 2/3.</text>
</comment>
<keyword evidence="15" id="KW-1185">Reference proteome</keyword>
<name>A0A843UBF1_COLES</name>
<dbReference type="GO" id="GO:0004506">
    <property type="term" value="F:squalene monooxygenase activity"/>
    <property type="evidence" value="ECO:0007669"/>
    <property type="project" value="UniProtKB-UniRule"/>
</dbReference>
<evidence type="ECO:0000256" key="3">
    <source>
        <dbReference type="ARBA" id="ARBA00005018"/>
    </source>
</evidence>
<organism evidence="14 15">
    <name type="scientific">Colocasia esculenta</name>
    <name type="common">Wild taro</name>
    <name type="synonym">Arum esculentum</name>
    <dbReference type="NCBI Taxonomy" id="4460"/>
    <lineage>
        <taxon>Eukaryota</taxon>
        <taxon>Viridiplantae</taxon>
        <taxon>Streptophyta</taxon>
        <taxon>Embryophyta</taxon>
        <taxon>Tracheophyta</taxon>
        <taxon>Spermatophyta</taxon>
        <taxon>Magnoliopsida</taxon>
        <taxon>Liliopsida</taxon>
        <taxon>Araceae</taxon>
        <taxon>Aroideae</taxon>
        <taxon>Colocasieae</taxon>
        <taxon>Colocasia</taxon>
    </lineage>
</organism>
<dbReference type="Pfam" id="PF08491">
    <property type="entry name" value="SE"/>
    <property type="match status" value="1"/>
</dbReference>
<dbReference type="UniPathway" id="UPA00767">
    <property type="reaction ID" value="UER00752"/>
</dbReference>
<protein>
    <recommendedName>
        <fullName evidence="5 12">Squalene monooxygenase</fullName>
        <ecNumber evidence="5 12">1.14.14.17</ecNumber>
    </recommendedName>
</protein>
<keyword evidence="7 12" id="KW-0812">Transmembrane</keyword>
<evidence type="ECO:0000256" key="9">
    <source>
        <dbReference type="ARBA" id="ARBA00022989"/>
    </source>
</evidence>
<dbReference type="GO" id="GO:0005783">
    <property type="term" value="C:endoplasmic reticulum"/>
    <property type="evidence" value="ECO:0007669"/>
    <property type="project" value="TreeGrafter"/>
</dbReference>
<evidence type="ECO:0000256" key="5">
    <source>
        <dbReference type="ARBA" id="ARBA00012312"/>
    </source>
</evidence>
<comment type="subcellular location">
    <subcellularLocation>
        <location evidence="2 12">Membrane</location>
        <topology evidence="2 12">Multi-pass membrane protein</topology>
    </subcellularLocation>
</comment>
<evidence type="ECO:0000256" key="10">
    <source>
        <dbReference type="ARBA" id="ARBA00023002"/>
    </source>
</evidence>
<reference evidence="14" key="1">
    <citation type="submission" date="2017-07" db="EMBL/GenBank/DDBJ databases">
        <title>Taro Niue Genome Assembly and Annotation.</title>
        <authorList>
            <person name="Atibalentja N."/>
            <person name="Keating K."/>
            <person name="Fields C.J."/>
        </authorList>
    </citation>
    <scope>NUCLEOTIDE SEQUENCE</scope>
    <source>
        <strain evidence="14">Niue_2</strain>
        <tissue evidence="14">Leaf</tissue>
    </source>
</reference>
<evidence type="ECO:0000256" key="1">
    <source>
        <dbReference type="ARBA" id="ARBA00001974"/>
    </source>
</evidence>
<accession>A0A843UBF1</accession>
<dbReference type="Gene3D" id="3.50.50.60">
    <property type="entry name" value="FAD/NAD(P)-binding domain"/>
    <property type="match status" value="1"/>
</dbReference>
<feature type="transmembrane region" description="Helical" evidence="12">
    <location>
        <begin position="6"/>
        <end position="24"/>
    </location>
</feature>
<dbReference type="GO" id="GO:0050660">
    <property type="term" value="F:flavin adenine dinucleotide binding"/>
    <property type="evidence" value="ECO:0007669"/>
    <property type="project" value="UniProtKB-UniRule"/>
</dbReference>
<evidence type="ECO:0000256" key="6">
    <source>
        <dbReference type="ARBA" id="ARBA00022630"/>
    </source>
</evidence>
<evidence type="ECO:0000259" key="13">
    <source>
        <dbReference type="Pfam" id="PF08491"/>
    </source>
</evidence>
<dbReference type="GO" id="GO:0016020">
    <property type="term" value="C:membrane"/>
    <property type="evidence" value="ECO:0007669"/>
    <property type="project" value="UniProtKB-SubCell"/>
</dbReference>
<dbReference type="InterPro" id="IPR040125">
    <property type="entry name" value="Squalene_monox"/>
</dbReference>
<comment type="cofactor">
    <cofactor evidence="1 12">
        <name>FAD</name>
        <dbReference type="ChEBI" id="CHEBI:57692"/>
    </cofactor>
</comment>
<evidence type="ECO:0000313" key="14">
    <source>
        <dbReference type="EMBL" id="MQL79476.1"/>
    </source>
</evidence>
<comment type="catalytic activity">
    <reaction evidence="12">
        <text>squalene + reduced [NADPH--hemoprotein reductase] + O2 = (S)-2,3-epoxysqualene + oxidized [NADPH--hemoprotein reductase] + H2O + H(+)</text>
        <dbReference type="Rhea" id="RHEA:25282"/>
        <dbReference type="Rhea" id="RHEA-COMP:11964"/>
        <dbReference type="Rhea" id="RHEA-COMP:11965"/>
        <dbReference type="ChEBI" id="CHEBI:15377"/>
        <dbReference type="ChEBI" id="CHEBI:15378"/>
        <dbReference type="ChEBI" id="CHEBI:15379"/>
        <dbReference type="ChEBI" id="CHEBI:15440"/>
        <dbReference type="ChEBI" id="CHEBI:15441"/>
        <dbReference type="ChEBI" id="CHEBI:57618"/>
        <dbReference type="ChEBI" id="CHEBI:58210"/>
        <dbReference type="EC" id="1.14.14.17"/>
    </reaction>
</comment>
<keyword evidence="6 12" id="KW-0285">Flavoprotein</keyword>
<evidence type="ECO:0000256" key="11">
    <source>
        <dbReference type="ARBA" id="ARBA00023136"/>
    </source>
</evidence>
<dbReference type="EC" id="1.14.14.17" evidence="5 12"/>
<dbReference type="SUPFAM" id="SSF51905">
    <property type="entry name" value="FAD/NAD(P)-binding domain"/>
    <property type="match status" value="1"/>
</dbReference>
<comment type="function">
    <text evidence="12">Catalyzes the stereospecific oxidation of squalene to (S)-2,3-epoxysqualene, and is considered to be a rate-limiting enzyme in steroid biosynthesis.</text>
</comment>
<keyword evidence="11 12" id="KW-0472">Membrane</keyword>
<evidence type="ECO:0000313" key="15">
    <source>
        <dbReference type="Proteomes" id="UP000652761"/>
    </source>
</evidence>
<keyword evidence="10 12" id="KW-0560">Oxidoreductase</keyword>
<comment type="caution">
    <text evidence="12">Lacks conserved residue(s) required for the propagation of feature annotation.</text>
</comment>